<dbReference type="eggNOG" id="KOG0813">
    <property type="taxonomic scope" value="Eukaryota"/>
</dbReference>
<dbReference type="CDD" id="cd07722">
    <property type="entry name" value="LACTB2-like_MBL-fold"/>
    <property type="match status" value="1"/>
</dbReference>
<dbReference type="Pfam" id="PF17778">
    <property type="entry name" value="WHD_BLACT"/>
    <property type="match status" value="1"/>
</dbReference>
<dbReference type="InterPro" id="IPR036388">
    <property type="entry name" value="WH-like_DNA-bd_sf"/>
</dbReference>
<dbReference type="OrthoDB" id="17458at2759"/>
<dbReference type="GO" id="GO:0016787">
    <property type="term" value="F:hydrolase activity"/>
    <property type="evidence" value="ECO:0007669"/>
    <property type="project" value="UniProtKB-KW"/>
</dbReference>
<dbReference type="KEGG" id="aaf:AURANDRAFT_4854"/>
<dbReference type="InterPro" id="IPR001279">
    <property type="entry name" value="Metallo-B-lactamas"/>
</dbReference>
<dbReference type="EMBL" id="GL833129">
    <property type="protein sequence ID" value="EGB07826.1"/>
    <property type="molecule type" value="Genomic_DNA"/>
</dbReference>
<dbReference type="GeneID" id="20222086"/>
<dbReference type="InParanoid" id="F0Y9V9"/>
<reference evidence="6 7" key="1">
    <citation type="journal article" date="2011" name="Proc. Natl. Acad. Sci. U.S.A.">
        <title>Niche of harmful alga Aureococcus anophagefferens revealed through ecogenomics.</title>
        <authorList>
            <person name="Gobler C.J."/>
            <person name="Berry D.L."/>
            <person name="Dyhrman S.T."/>
            <person name="Wilhelm S.W."/>
            <person name="Salamov A."/>
            <person name="Lobanov A.V."/>
            <person name="Zhang Y."/>
            <person name="Collier J.L."/>
            <person name="Wurch L.L."/>
            <person name="Kustka A.B."/>
            <person name="Dill B.D."/>
            <person name="Shah M."/>
            <person name="VerBerkmoes N.C."/>
            <person name="Kuo A."/>
            <person name="Terry A."/>
            <person name="Pangilinan J."/>
            <person name="Lindquist E.A."/>
            <person name="Lucas S."/>
            <person name="Paulsen I.T."/>
            <person name="Hattenrath-Lehmann T.K."/>
            <person name="Talmage S.C."/>
            <person name="Walker E.A."/>
            <person name="Koch F."/>
            <person name="Burson A.M."/>
            <person name="Marcoval M.A."/>
            <person name="Tang Y.Z."/>
            <person name="Lecleir G.R."/>
            <person name="Coyne K.J."/>
            <person name="Berg G.M."/>
            <person name="Bertrand E.M."/>
            <person name="Saito M.A."/>
            <person name="Gladyshev V.N."/>
            <person name="Grigoriev I.V."/>
        </authorList>
    </citation>
    <scope>NUCLEOTIDE SEQUENCE [LARGE SCALE GENOMIC DNA]</scope>
    <source>
        <strain evidence="7">CCMP 1984</strain>
    </source>
</reference>
<dbReference type="GO" id="GO:0044550">
    <property type="term" value="P:secondary metabolite biosynthetic process"/>
    <property type="evidence" value="ECO:0007669"/>
    <property type="project" value="TreeGrafter"/>
</dbReference>
<dbReference type="FunFam" id="3.60.15.10:FF:000041">
    <property type="entry name" value="Metallo-beta-lactamase domain protein"/>
    <property type="match status" value="1"/>
</dbReference>
<dbReference type="Proteomes" id="UP000002729">
    <property type="component" value="Unassembled WGS sequence"/>
</dbReference>
<feature type="non-terminal residue" evidence="6">
    <location>
        <position position="255"/>
    </location>
</feature>
<dbReference type="SMART" id="SM00849">
    <property type="entry name" value="Lactamase_B"/>
    <property type="match status" value="1"/>
</dbReference>
<evidence type="ECO:0000259" key="5">
    <source>
        <dbReference type="SMART" id="SM00849"/>
    </source>
</evidence>
<organism evidence="7">
    <name type="scientific">Aureococcus anophagefferens</name>
    <name type="common">Harmful bloom alga</name>
    <dbReference type="NCBI Taxonomy" id="44056"/>
    <lineage>
        <taxon>Eukaryota</taxon>
        <taxon>Sar</taxon>
        <taxon>Stramenopiles</taxon>
        <taxon>Ochrophyta</taxon>
        <taxon>Pelagophyceae</taxon>
        <taxon>Pelagomonadales</taxon>
        <taxon>Pelagomonadaceae</taxon>
        <taxon>Aureococcus</taxon>
    </lineage>
</organism>
<gene>
    <name evidence="6" type="ORF">AURANDRAFT_4854</name>
</gene>
<evidence type="ECO:0000313" key="7">
    <source>
        <dbReference type="Proteomes" id="UP000002729"/>
    </source>
</evidence>
<comment type="similarity">
    <text evidence="1">Belongs to the metallo-beta-lactamase superfamily. Glyoxalase II family.</text>
</comment>
<dbReference type="RefSeq" id="XP_009037181.1">
    <property type="nucleotide sequence ID" value="XM_009038933.1"/>
</dbReference>
<keyword evidence="3" id="KW-0378">Hydrolase</keyword>
<dbReference type="Gene3D" id="1.10.10.10">
    <property type="entry name" value="Winged helix-like DNA-binding domain superfamily/Winged helix DNA-binding domain"/>
    <property type="match status" value="1"/>
</dbReference>
<feature type="domain" description="Metallo-beta-lactamase" evidence="5">
    <location>
        <begin position="29"/>
        <end position="185"/>
    </location>
</feature>
<keyword evidence="4" id="KW-0862">Zinc</keyword>
<feature type="non-terminal residue" evidence="6">
    <location>
        <position position="1"/>
    </location>
</feature>
<evidence type="ECO:0000256" key="1">
    <source>
        <dbReference type="ARBA" id="ARBA00006759"/>
    </source>
</evidence>
<keyword evidence="7" id="KW-1185">Reference proteome</keyword>
<dbReference type="PANTHER" id="PTHR23131">
    <property type="entry name" value="ENDORIBONUCLEASE LACTB2"/>
    <property type="match status" value="1"/>
</dbReference>
<accession>F0Y9V9</accession>
<dbReference type="OMA" id="GDHVMAW"/>
<dbReference type="GO" id="GO:0046872">
    <property type="term" value="F:metal ion binding"/>
    <property type="evidence" value="ECO:0007669"/>
    <property type="project" value="UniProtKB-KW"/>
</dbReference>
<keyword evidence="2" id="KW-0479">Metal-binding</keyword>
<sequence length="255" mass="27806">LAPLAAFETHSRRVSRVLGRNPGAFTLQGTNCYVVGCGPRRVLVDAGEGRPAFGPALAAALRALDCTVDRVVITHRHFDHTGGIAQIRDMLPGVTVRKLAKREFKFDPGRYNAPPGTTLRVWHTPGHCEDHACFLLEEERAIFSGDNVLGAGSSWFEDLATYMRTLNDMLRLAEGEKLVALYPGHGPPSADPAAKIREYVDHRGAREGQVRAALDDAGRTSLEIVLAIYPKLPPYLTFAAQHNVLAHLAKLRADG</sequence>
<evidence type="ECO:0000256" key="4">
    <source>
        <dbReference type="ARBA" id="ARBA00022833"/>
    </source>
</evidence>
<name>F0Y9V9_AURAN</name>
<dbReference type="AlphaFoldDB" id="F0Y9V9"/>
<dbReference type="Gene3D" id="3.60.15.10">
    <property type="entry name" value="Ribonuclease Z/Hydroxyacylglutathione hydrolase-like"/>
    <property type="match status" value="1"/>
</dbReference>
<dbReference type="InterPro" id="IPR050662">
    <property type="entry name" value="Sec-metab_biosynth-thioest"/>
</dbReference>
<protein>
    <recommendedName>
        <fullName evidence="5">Metallo-beta-lactamase domain-containing protein</fullName>
    </recommendedName>
</protein>
<evidence type="ECO:0000313" key="6">
    <source>
        <dbReference type="EMBL" id="EGB07826.1"/>
    </source>
</evidence>
<dbReference type="InterPro" id="IPR047921">
    <property type="entry name" value="LACTB2-like_MBL-fold"/>
</dbReference>
<evidence type="ECO:0000256" key="3">
    <source>
        <dbReference type="ARBA" id="ARBA00022801"/>
    </source>
</evidence>
<dbReference type="PANTHER" id="PTHR23131:SF0">
    <property type="entry name" value="ENDORIBONUCLEASE LACTB2"/>
    <property type="match status" value="1"/>
</dbReference>
<dbReference type="InterPro" id="IPR036866">
    <property type="entry name" value="RibonucZ/Hydroxyglut_hydro"/>
</dbReference>
<proteinExistence type="inferred from homology"/>
<dbReference type="InterPro" id="IPR041516">
    <property type="entry name" value="LACTB2_WH"/>
</dbReference>
<evidence type="ECO:0000256" key="2">
    <source>
        <dbReference type="ARBA" id="ARBA00022723"/>
    </source>
</evidence>
<dbReference type="SUPFAM" id="SSF56281">
    <property type="entry name" value="Metallo-hydrolase/oxidoreductase"/>
    <property type="match status" value="1"/>
</dbReference>
<dbReference type="Pfam" id="PF00753">
    <property type="entry name" value="Lactamase_B"/>
    <property type="match status" value="1"/>
</dbReference>